<protein>
    <submittedName>
        <fullName evidence="2">Uncharacterized protein</fullName>
    </submittedName>
</protein>
<accession>G7HWR3</accession>
<evidence type="ECO:0000313" key="3">
    <source>
        <dbReference type="Proteomes" id="UP000004840"/>
    </source>
</evidence>
<proteinExistence type="predicted"/>
<gene>
    <name evidence="2" type="ORF">CCAS_05280</name>
</gene>
<dbReference type="Proteomes" id="UP000004840">
    <property type="component" value="Unassembled WGS sequence"/>
</dbReference>
<dbReference type="AntiFam" id="ANF00010">
    <property type="entry name" value="tRNA translation"/>
</dbReference>
<reference evidence="2 3" key="1">
    <citation type="journal article" date="2012" name="J. Bacteriol.">
        <title>Genome Sequence of Corynebacterium casei UCMA 3821, Isolated from a Smear-Ripened Cheese.</title>
        <authorList>
            <person name="Monnet C."/>
            <person name="Loux V."/>
            <person name="Bento P."/>
            <person name="Gibrat J.F."/>
            <person name="Straub C."/>
            <person name="Bonnarme P."/>
            <person name="Landaud S."/>
            <person name="Irlinger F."/>
        </authorList>
    </citation>
    <scope>NUCLEOTIDE SEQUENCE [LARGE SCALE GENOMIC DNA]</scope>
    <source>
        <strain evidence="2 3">UCMA 3821</strain>
    </source>
</reference>
<evidence type="ECO:0000256" key="1">
    <source>
        <dbReference type="SAM" id="MobiDB-lite"/>
    </source>
</evidence>
<dbReference type="EMBL" id="CAFW01000036">
    <property type="protein sequence ID" value="CCE54628.1"/>
    <property type="molecule type" value="Genomic_DNA"/>
</dbReference>
<name>G7HWR3_9CORY</name>
<feature type="region of interest" description="Disordered" evidence="1">
    <location>
        <begin position="1"/>
        <end position="39"/>
    </location>
</feature>
<dbReference type="AlphaFoldDB" id="G7HWR3"/>
<organism evidence="2 3">
    <name type="scientific">Corynebacterium casei UCMA 3821</name>
    <dbReference type="NCBI Taxonomy" id="1110505"/>
    <lineage>
        <taxon>Bacteria</taxon>
        <taxon>Bacillati</taxon>
        <taxon>Actinomycetota</taxon>
        <taxon>Actinomycetes</taxon>
        <taxon>Mycobacteriales</taxon>
        <taxon>Corynebacteriaceae</taxon>
        <taxon>Corynebacterium</taxon>
    </lineage>
</organism>
<comment type="caution">
    <text evidence="2">The sequence shown here is derived from an EMBL/GenBank/DDBJ whole genome shotgun (WGS) entry which is preliminary data.</text>
</comment>
<evidence type="ECO:0000313" key="2">
    <source>
        <dbReference type="EMBL" id="CCE54628.1"/>
    </source>
</evidence>
<feature type="compositionally biased region" description="Polar residues" evidence="1">
    <location>
        <begin position="12"/>
        <end position="24"/>
    </location>
</feature>
<sequence>MAQLVAHHTGSVGVTGSNPVSSTNESRRRFVGGFARSRN</sequence>